<feature type="domain" description="Immunoglobulin V-set" evidence="4">
    <location>
        <begin position="17"/>
        <end position="100"/>
    </location>
</feature>
<evidence type="ECO:0000313" key="7">
    <source>
        <dbReference type="RGD" id="150344640"/>
    </source>
</evidence>
<dbReference type="RGD" id="150344640">
    <property type="gene designation" value="ENSRNOG00000066892"/>
</dbReference>
<protein>
    <recommendedName>
        <fullName evidence="4">Immunoglobulin V-set domain-containing protein</fullName>
    </recommendedName>
</protein>
<proteinExistence type="predicted"/>
<reference evidence="5" key="1">
    <citation type="submission" date="2024-01" db="EMBL/GenBank/DDBJ databases">
        <title>GRCr8: a new rat reference genome assembly contstructed from accurate long reads and long range scaffolding.</title>
        <authorList>
            <person name="Doris P.A."/>
            <person name="Kalbfleisch T."/>
            <person name="Li K."/>
            <person name="Howe K."/>
            <person name="Wood J."/>
        </authorList>
    </citation>
    <scope>NUCLEOTIDE SEQUENCE [LARGE SCALE GENOMIC DNA]</scope>
    <source>
        <strain evidence="5">Brown Norway</strain>
    </source>
</reference>
<dbReference type="Ensembl" id="ENSRNOT00000041331.7">
    <property type="protein sequence ID" value="ENSRNOP00000051268.7"/>
    <property type="gene ID" value="ENSRNOG00000073407.1"/>
</dbReference>
<dbReference type="Gene3D" id="2.60.40.10">
    <property type="entry name" value="Immunoglobulins"/>
    <property type="match status" value="1"/>
</dbReference>
<keyword evidence="6" id="KW-1185">Reference proteome</keyword>
<dbReference type="AlphaFoldDB" id="F1M0U4"/>
<dbReference type="InParanoid" id="F1M0U4"/>
<evidence type="ECO:0000313" key="5">
    <source>
        <dbReference type="Ensembl" id="ENSRNOP00000051268.7"/>
    </source>
</evidence>
<dbReference type="InterPro" id="IPR050199">
    <property type="entry name" value="IgHV"/>
</dbReference>
<evidence type="ECO:0000256" key="2">
    <source>
        <dbReference type="ARBA" id="ARBA00023130"/>
    </source>
</evidence>
<reference evidence="5" key="2">
    <citation type="submission" date="2025-08" db="UniProtKB">
        <authorList>
            <consortium name="Ensembl"/>
        </authorList>
    </citation>
    <scope>IDENTIFICATION</scope>
    <source>
        <strain evidence="5">Brown Norway</strain>
    </source>
</reference>
<evidence type="ECO:0000256" key="1">
    <source>
        <dbReference type="ARBA" id="ARBA00022859"/>
    </source>
</evidence>
<gene>
    <name evidence="7" type="primary">ENSRNOG00000066892</name>
</gene>
<dbReference type="InterPro" id="IPR036179">
    <property type="entry name" value="Ig-like_dom_sf"/>
</dbReference>
<dbReference type="SMART" id="SM00406">
    <property type="entry name" value="IGv"/>
    <property type="match status" value="1"/>
</dbReference>
<dbReference type="InterPro" id="IPR013106">
    <property type="entry name" value="Ig_V-set"/>
</dbReference>
<keyword evidence="3" id="KW-1280">Immunoglobulin</keyword>
<evidence type="ECO:0000256" key="3">
    <source>
        <dbReference type="ARBA" id="ARBA00043265"/>
    </source>
</evidence>
<keyword evidence="2" id="KW-1064">Adaptive immunity</keyword>
<dbReference type="HOGENOM" id="CLU_077975_5_2_1"/>
<dbReference type="FunCoup" id="F1M0U4">
    <property type="interactions" value="383"/>
</dbReference>
<dbReference type="GO" id="GO:0019814">
    <property type="term" value="C:immunoglobulin complex"/>
    <property type="evidence" value="ECO:0007669"/>
    <property type="project" value="UniProtKB-KW"/>
</dbReference>
<dbReference type="OrthoDB" id="9611696at2759"/>
<dbReference type="GO" id="GO:0016064">
    <property type="term" value="P:immunoglobulin mediated immune response"/>
    <property type="evidence" value="ECO:0000318"/>
    <property type="project" value="GO_Central"/>
</dbReference>
<name>F1M0U4_RAT</name>
<accession>F1M0U4</accession>
<keyword evidence="1" id="KW-0391">Immunity</keyword>
<dbReference type="GO" id="GO:0003823">
    <property type="term" value="F:antigen binding"/>
    <property type="evidence" value="ECO:0000318"/>
    <property type="project" value="GO_Central"/>
</dbReference>
<evidence type="ECO:0000313" key="6">
    <source>
        <dbReference type="Proteomes" id="UP000002494"/>
    </source>
</evidence>
<dbReference type="AGR" id="RGD:150344640"/>
<sequence length="109" mass="12126">ELKLVKSGGGLIQPESSLRHSCAACGFTFPDFHMSLFYESPGKAPEWLGLIRNKANSYTTEYSPCVNGWVTISSDNSQSMLYLQMNTPRAENTAISYCTRLLHSEETLV</sequence>
<dbReference type="PANTHER" id="PTHR23266">
    <property type="entry name" value="IMMUNOGLOBULIN HEAVY CHAIN"/>
    <property type="match status" value="1"/>
</dbReference>
<dbReference type="VEuPathDB" id="HostDB:ENSRNOG00000066892"/>
<organism evidence="5 6">
    <name type="scientific">Rattus norvegicus</name>
    <name type="common">Rat</name>
    <dbReference type="NCBI Taxonomy" id="10116"/>
    <lineage>
        <taxon>Eukaryota</taxon>
        <taxon>Metazoa</taxon>
        <taxon>Chordata</taxon>
        <taxon>Craniata</taxon>
        <taxon>Vertebrata</taxon>
        <taxon>Euteleostomi</taxon>
        <taxon>Mammalia</taxon>
        <taxon>Eutheria</taxon>
        <taxon>Euarchontoglires</taxon>
        <taxon>Glires</taxon>
        <taxon>Rodentia</taxon>
        <taxon>Myomorpha</taxon>
        <taxon>Muroidea</taxon>
        <taxon>Muridae</taxon>
        <taxon>Murinae</taxon>
        <taxon>Rattus</taxon>
    </lineage>
</organism>
<accession>D4A5C6</accession>
<reference evidence="5" key="3">
    <citation type="submission" date="2025-09" db="UniProtKB">
        <authorList>
            <consortium name="Ensembl"/>
        </authorList>
    </citation>
    <scope>IDENTIFICATION</scope>
    <source>
        <strain evidence="5">Brown Norway</strain>
    </source>
</reference>
<dbReference type="GO" id="GO:0005576">
    <property type="term" value="C:extracellular region"/>
    <property type="evidence" value="ECO:0007669"/>
    <property type="project" value="UniProtKB-ARBA"/>
</dbReference>
<dbReference type="Proteomes" id="UP000002494">
    <property type="component" value="Chromosome 6"/>
</dbReference>
<dbReference type="OMA" id="YCTTFEM"/>
<dbReference type="GeneTree" id="ENSGT00940000163533"/>
<dbReference type="SUPFAM" id="SSF48726">
    <property type="entry name" value="Immunoglobulin"/>
    <property type="match status" value="1"/>
</dbReference>
<dbReference type="InterPro" id="IPR013783">
    <property type="entry name" value="Ig-like_fold"/>
</dbReference>
<dbReference type="STRING" id="10116.ENSRNOP00000051268"/>
<dbReference type="Bgee" id="ENSRNOG00000032671">
    <property type="expression patterns" value="Expressed in spleen and 4 other cell types or tissues"/>
</dbReference>
<evidence type="ECO:0000259" key="4">
    <source>
        <dbReference type="SMART" id="SM00406"/>
    </source>
</evidence>